<dbReference type="Proteomes" id="UP000059680">
    <property type="component" value="Chromosome 2"/>
</dbReference>
<dbReference type="ExpressionAtlas" id="A0A0P0VJ19">
    <property type="expression patterns" value="baseline and differential"/>
</dbReference>
<reference evidence="3" key="1">
    <citation type="journal article" date="2005" name="Nature">
        <title>The map-based sequence of the rice genome.</title>
        <authorList>
            <consortium name="International rice genome sequencing project (IRGSP)"/>
            <person name="Matsumoto T."/>
            <person name="Wu J."/>
            <person name="Kanamori H."/>
            <person name="Katayose Y."/>
            <person name="Fujisawa M."/>
            <person name="Namiki N."/>
            <person name="Mizuno H."/>
            <person name="Yamamoto K."/>
            <person name="Antonio B.A."/>
            <person name="Baba T."/>
            <person name="Sakata K."/>
            <person name="Nagamura Y."/>
            <person name="Aoki H."/>
            <person name="Arikawa K."/>
            <person name="Arita K."/>
            <person name="Bito T."/>
            <person name="Chiden Y."/>
            <person name="Fujitsuka N."/>
            <person name="Fukunaka R."/>
            <person name="Hamada M."/>
            <person name="Harada C."/>
            <person name="Hayashi A."/>
            <person name="Hijishita S."/>
            <person name="Honda M."/>
            <person name="Hosokawa S."/>
            <person name="Ichikawa Y."/>
            <person name="Idonuma A."/>
            <person name="Iijima M."/>
            <person name="Ikeda M."/>
            <person name="Ikeno M."/>
            <person name="Ito K."/>
            <person name="Ito S."/>
            <person name="Ito T."/>
            <person name="Ito Y."/>
            <person name="Ito Y."/>
            <person name="Iwabuchi A."/>
            <person name="Kamiya K."/>
            <person name="Karasawa W."/>
            <person name="Kurita K."/>
            <person name="Katagiri S."/>
            <person name="Kikuta A."/>
            <person name="Kobayashi H."/>
            <person name="Kobayashi N."/>
            <person name="Machita K."/>
            <person name="Maehara T."/>
            <person name="Masukawa M."/>
            <person name="Mizubayashi T."/>
            <person name="Mukai Y."/>
            <person name="Nagasaki H."/>
            <person name="Nagata Y."/>
            <person name="Naito S."/>
            <person name="Nakashima M."/>
            <person name="Nakama Y."/>
            <person name="Nakamichi Y."/>
            <person name="Nakamura M."/>
            <person name="Meguro A."/>
            <person name="Negishi M."/>
            <person name="Ohta I."/>
            <person name="Ohta T."/>
            <person name="Okamoto M."/>
            <person name="Ono N."/>
            <person name="Saji S."/>
            <person name="Sakaguchi M."/>
            <person name="Sakai K."/>
            <person name="Shibata M."/>
            <person name="Shimokawa T."/>
            <person name="Song J."/>
            <person name="Takazaki Y."/>
            <person name="Terasawa K."/>
            <person name="Tsugane M."/>
            <person name="Tsuji K."/>
            <person name="Ueda S."/>
            <person name="Waki K."/>
            <person name="Yamagata H."/>
            <person name="Yamamoto M."/>
            <person name="Yamamoto S."/>
            <person name="Yamane H."/>
            <person name="Yoshiki S."/>
            <person name="Yoshihara R."/>
            <person name="Yukawa K."/>
            <person name="Zhong H."/>
            <person name="Yano M."/>
            <person name="Yuan Q."/>
            <person name="Ouyang S."/>
            <person name="Liu J."/>
            <person name="Jones K.M."/>
            <person name="Gansberger K."/>
            <person name="Moffat K."/>
            <person name="Hill J."/>
            <person name="Bera J."/>
            <person name="Fadrosh D."/>
            <person name="Jin S."/>
            <person name="Johri S."/>
            <person name="Kim M."/>
            <person name="Overton L."/>
            <person name="Reardon M."/>
            <person name="Tsitrin T."/>
            <person name="Vuong H."/>
            <person name="Weaver B."/>
            <person name="Ciecko A."/>
            <person name="Tallon L."/>
            <person name="Jackson J."/>
            <person name="Pai G."/>
            <person name="Aken S.V."/>
            <person name="Utterback T."/>
            <person name="Reidmuller S."/>
            <person name="Feldblyum T."/>
            <person name="Hsiao J."/>
            <person name="Zismann V."/>
            <person name="Iobst S."/>
            <person name="de Vazeille A.R."/>
            <person name="Buell C.R."/>
            <person name="Ying K."/>
            <person name="Li Y."/>
            <person name="Lu T."/>
            <person name="Huang Y."/>
            <person name="Zhao Q."/>
            <person name="Feng Q."/>
            <person name="Zhang L."/>
            <person name="Zhu J."/>
            <person name="Weng Q."/>
            <person name="Mu J."/>
            <person name="Lu Y."/>
            <person name="Fan D."/>
            <person name="Liu Y."/>
            <person name="Guan J."/>
            <person name="Zhang Y."/>
            <person name="Yu S."/>
            <person name="Liu X."/>
            <person name="Zhang Y."/>
            <person name="Hong G."/>
            <person name="Han B."/>
            <person name="Choisne N."/>
            <person name="Demange N."/>
            <person name="Orjeda G."/>
            <person name="Samain S."/>
            <person name="Cattolico L."/>
            <person name="Pelletier E."/>
            <person name="Couloux A."/>
            <person name="Segurens B."/>
            <person name="Wincker P."/>
            <person name="D'Hont A."/>
            <person name="Scarpelli C."/>
            <person name="Weissenbach J."/>
            <person name="Salanoubat M."/>
            <person name="Quetier F."/>
            <person name="Yu Y."/>
            <person name="Kim H.R."/>
            <person name="Rambo T."/>
            <person name="Currie J."/>
            <person name="Collura K."/>
            <person name="Luo M."/>
            <person name="Yang T."/>
            <person name="Ammiraju J.S.S."/>
            <person name="Engler F."/>
            <person name="Soderlund C."/>
            <person name="Wing R.A."/>
            <person name="Palmer L.E."/>
            <person name="de la Bastide M."/>
            <person name="Spiegel L."/>
            <person name="Nascimento L."/>
            <person name="Zutavern T."/>
            <person name="O'Shaughnessy A."/>
            <person name="Dike S."/>
            <person name="Dedhia N."/>
            <person name="Preston R."/>
            <person name="Balija V."/>
            <person name="McCombie W.R."/>
            <person name="Chow T."/>
            <person name="Chen H."/>
            <person name="Chung M."/>
            <person name="Chen C."/>
            <person name="Shaw J."/>
            <person name="Wu H."/>
            <person name="Hsiao K."/>
            <person name="Chao Y."/>
            <person name="Chu M."/>
            <person name="Cheng C."/>
            <person name="Hour A."/>
            <person name="Lee P."/>
            <person name="Lin S."/>
            <person name="Lin Y."/>
            <person name="Liou J."/>
            <person name="Liu S."/>
            <person name="Hsing Y."/>
            <person name="Raghuvanshi S."/>
            <person name="Mohanty A."/>
            <person name="Bharti A.K."/>
            <person name="Gaur A."/>
            <person name="Gupta V."/>
            <person name="Kumar D."/>
            <person name="Ravi V."/>
            <person name="Vij S."/>
            <person name="Kapur A."/>
            <person name="Khurana P."/>
            <person name="Khurana P."/>
            <person name="Khurana J.P."/>
            <person name="Tyagi A.K."/>
            <person name="Gaikwad K."/>
            <person name="Singh A."/>
            <person name="Dalal V."/>
            <person name="Srivastava S."/>
            <person name="Dixit A."/>
            <person name="Pal A.K."/>
            <person name="Ghazi I.A."/>
            <person name="Yadav M."/>
            <person name="Pandit A."/>
            <person name="Bhargava A."/>
            <person name="Sureshbabu K."/>
            <person name="Batra K."/>
            <person name="Sharma T.R."/>
            <person name="Mohapatra T."/>
            <person name="Singh N.K."/>
            <person name="Messing J."/>
            <person name="Nelson A.B."/>
            <person name="Fuks G."/>
            <person name="Kavchok S."/>
            <person name="Keizer G."/>
            <person name="Linton E."/>
            <person name="Llaca V."/>
            <person name="Song R."/>
            <person name="Tanyolac B."/>
            <person name="Young S."/>
            <person name="Ho-Il K."/>
            <person name="Hahn J.H."/>
            <person name="Sangsakoo G."/>
            <person name="Vanavichit A."/>
            <person name="de Mattos Luiz.A.T."/>
            <person name="Zimmer P.D."/>
            <person name="Malone G."/>
            <person name="Dellagostin O."/>
            <person name="de Oliveira A.C."/>
            <person name="Bevan M."/>
            <person name="Bancroft I."/>
            <person name="Minx P."/>
            <person name="Cordum H."/>
            <person name="Wilson R."/>
            <person name="Cheng Z."/>
            <person name="Jin W."/>
            <person name="Jiang J."/>
            <person name="Leong S.A."/>
            <person name="Iwama H."/>
            <person name="Gojobori T."/>
            <person name="Itoh T."/>
            <person name="Niimura Y."/>
            <person name="Fujii Y."/>
            <person name="Habara T."/>
            <person name="Sakai H."/>
            <person name="Sato Y."/>
            <person name="Wilson G."/>
            <person name="Kumar K."/>
            <person name="McCouch S."/>
            <person name="Juretic N."/>
            <person name="Hoen D."/>
            <person name="Wright S."/>
            <person name="Bruskiewich R."/>
            <person name="Bureau T."/>
            <person name="Miyao A."/>
            <person name="Hirochika H."/>
            <person name="Nishikawa T."/>
            <person name="Kadowaki K."/>
            <person name="Sugiura M."/>
            <person name="Burr B."/>
            <person name="Sasaki T."/>
        </authorList>
    </citation>
    <scope>NUCLEOTIDE SEQUENCE [LARGE SCALE GENOMIC DNA]</scope>
    <source>
        <strain evidence="3">cv. Nipponbare</strain>
    </source>
</reference>
<dbReference type="InterPro" id="IPR004859">
    <property type="entry name" value="Xrn1_N"/>
</dbReference>
<dbReference type="GO" id="GO:0003676">
    <property type="term" value="F:nucleic acid binding"/>
    <property type="evidence" value="ECO:0007669"/>
    <property type="project" value="InterPro"/>
</dbReference>
<gene>
    <name evidence="2" type="ordered locus">Os02g0481900</name>
    <name evidence="2" type="ORF">OSNPB_020481900</name>
</gene>
<dbReference type="AlphaFoldDB" id="A0A0P0VJ19"/>
<name>A0A0P0VJ19_ORYSJ</name>
<dbReference type="PANTHER" id="PTHR12341">
    <property type="entry name" value="5'-&gt;3' EXORIBONUCLEASE"/>
    <property type="match status" value="1"/>
</dbReference>
<dbReference type="InterPro" id="IPR027073">
    <property type="entry name" value="5_3_exoribonuclease"/>
</dbReference>
<dbReference type="Gene3D" id="3.40.50.12390">
    <property type="match status" value="1"/>
</dbReference>
<keyword evidence="3" id="KW-1185">Reference proteome</keyword>
<protein>
    <submittedName>
        <fullName evidence="2">Os02g0481900 protein</fullName>
    </submittedName>
</protein>
<feature type="domain" description="Xrn1 N-terminal" evidence="1">
    <location>
        <begin position="1"/>
        <end position="94"/>
    </location>
</feature>
<dbReference type="EMBL" id="AP014958">
    <property type="protein sequence ID" value="BAS78693.1"/>
    <property type="molecule type" value="Genomic_DNA"/>
</dbReference>
<sequence length="97" mass="11223">MGIPSFYRWLVNRYPSIVSPAKESRPADGIVVYDNLYLDMNQIIHYSFHPQDQMNAGTDVCAPTTVSEVFESMFDYLDRLFRIVRPRRLLYLAVGSS</sequence>
<reference evidence="2 3" key="2">
    <citation type="journal article" date="2013" name="Plant Cell Physiol.">
        <title>Rice Annotation Project Database (RAP-DB): an integrative and interactive database for rice genomics.</title>
        <authorList>
            <person name="Sakai H."/>
            <person name="Lee S.S."/>
            <person name="Tanaka T."/>
            <person name="Numa H."/>
            <person name="Kim J."/>
            <person name="Kawahara Y."/>
            <person name="Wakimoto H."/>
            <person name="Yang C.C."/>
            <person name="Iwamoto M."/>
            <person name="Abe T."/>
            <person name="Yamada Y."/>
            <person name="Muto A."/>
            <person name="Inokuchi H."/>
            <person name="Ikemura T."/>
            <person name="Matsumoto T."/>
            <person name="Sasaki T."/>
            <person name="Itoh T."/>
        </authorList>
    </citation>
    <scope>NUCLEOTIDE SEQUENCE [LARGE SCALE GENOMIC DNA]</scope>
    <source>
        <strain evidence="3">cv. Nipponbare</strain>
    </source>
</reference>
<accession>A0A0P0VJ19</accession>
<dbReference type="PANTHER" id="PTHR12341:SF39">
    <property type="entry name" value="5'-3' EXORIBONUCLEASE"/>
    <property type="match status" value="1"/>
</dbReference>
<dbReference type="Pfam" id="PF03159">
    <property type="entry name" value="XRN_N"/>
    <property type="match status" value="1"/>
</dbReference>
<dbReference type="GO" id="GO:0004527">
    <property type="term" value="F:exonuclease activity"/>
    <property type="evidence" value="ECO:0007669"/>
    <property type="project" value="InterPro"/>
</dbReference>
<evidence type="ECO:0000259" key="1">
    <source>
        <dbReference type="Pfam" id="PF03159"/>
    </source>
</evidence>
<proteinExistence type="predicted"/>
<organism evidence="2 3">
    <name type="scientific">Oryza sativa subsp. japonica</name>
    <name type="common">Rice</name>
    <dbReference type="NCBI Taxonomy" id="39947"/>
    <lineage>
        <taxon>Eukaryota</taxon>
        <taxon>Viridiplantae</taxon>
        <taxon>Streptophyta</taxon>
        <taxon>Embryophyta</taxon>
        <taxon>Tracheophyta</taxon>
        <taxon>Spermatophyta</taxon>
        <taxon>Magnoliopsida</taxon>
        <taxon>Liliopsida</taxon>
        <taxon>Poales</taxon>
        <taxon>Poaceae</taxon>
        <taxon>BOP clade</taxon>
        <taxon>Oryzoideae</taxon>
        <taxon>Oryzeae</taxon>
        <taxon>Oryzinae</taxon>
        <taxon>Oryza</taxon>
        <taxon>Oryza sativa</taxon>
    </lineage>
</organism>
<evidence type="ECO:0000313" key="2">
    <source>
        <dbReference type="EMBL" id="BAS78693.1"/>
    </source>
</evidence>
<evidence type="ECO:0000313" key="3">
    <source>
        <dbReference type="Proteomes" id="UP000059680"/>
    </source>
</evidence>
<dbReference type="Gramene" id="Os02t0481900-01">
    <property type="protein sequence ID" value="Os02t0481900-01"/>
    <property type="gene ID" value="Os02g0481900"/>
</dbReference>
<reference evidence="2 3" key="3">
    <citation type="journal article" date="2013" name="Rice">
        <title>Improvement of the Oryza sativa Nipponbare reference genome using next generation sequence and optical map data.</title>
        <authorList>
            <person name="Kawahara Y."/>
            <person name="de la Bastide M."/>
            <person name="Hamilton J.P."/>
            <person name="Kanamori H."/>
            <person name="McCombie W.R."/>
            <person name="Ouyang S."/>
            <person name="Schwartz D.C."/>
            <person name="Tanaka T."/>
            <person name="Wu J."/>
            <person name="Zhou S."/>
            <person name="Childs K.L."/>
            <person name="Davidson R.M."/>
            <person name="Lin H."/>
            <person name="Quesada-Ocampo L."/>
            <person name="Vaillancourt B."/>
            <person name="Sakai H."/>
            <person name="Lee S.S."/>
            <person name="Kim J."/>
            <person name="Numa H."/>
            <person name="Itoh T."/>
            <person name="Buell C.R."/>
            <person name="Matsumoto T."/>
        </authorList>
    </citation>
    <scope>NUCLEOTIDE SEQUENCE [LARGE SCALE GENOMIC DNA]</scope>
    <source>
        <strain evidence="3">cv. Nipponbare</strain>
    </source>
</reference>